<dbReference type="EMBL" id="CAJOBC010006802">
    <property type="protein sequence ID" value="CAF3911483.1"/>
    <property type="molecule type" value="Genomic_DNA"/>
</dbReference>
<dbReference type="InterPro" id="IPR007111">
    <property type="entry name" value="NACHT_NTPase"/>
</dbReference>
<evidence type="ECO:0000313" key="2">
    <source>
        <dbReference type="EMBL" id="CAF1094569.1"/>
    </source>
</evidence>
<dbReference type="OrthoDB" id="120976at2759"/>
<dbReference type="Proteomes" id="UP000681722">
    <property type="component" value="Unassembled WGS sequence"/>
</dbReference>
<dbReference type="EMBL" id="CAJNOK010009626">
    <property type="protein sequence ID" value="CAF1094569.1"/>
    <property type="molecule type" value="Genomic_DNA"/>
</dbReference>
<dbReference type="InterPro" id="IPR027417">
    <property type="entry name" value="P-loop_NTPase"/>
</dbReference>
<dbReference type="Proteomes" id="UP000682733">
    <property type="component" value="Unassembled WGS sequence"/>
</dbReference>
<dbReference type="EMBL" id="CAJNOQ010006802">
    <property type="protein sequence ID" value="CAF1147897.1"/>
    <property type="molecule type" value="Genomic_DNA"/>
</dbReference>
<dbReference type="PROSITE" id="PS50837">
    <property type="entry name" value="NACHT"/>
    <property type="match status" value="1"/>
</dbReference>
<dbReference type="EMBL" id="CAJOBA010009645">
    <property type="protein sequence ID" value="CAF3856071.1"/>
    <property type="molecule type" value="Genomic_DNA"/>
</dbReference>
<proteinExistence type="predicted"/>
<comment type="caution">
    <text evidence="3">The sequence shown here is derived from an EMBL/GenBank/DDBJ whole genome shotgun (WGS) entry which is preliminary data.</text>
</comment>
<dbReference type="AlphaFoldDB" id="A0A814SQM1"/>
<sequence length="1156" mass="136383">MATTLETRLYNAIKGDAQPKKLAAEKGDYRYRKLLLLYKYRNIPTKTQLEKHLTFYYNHYQSSKEEENEILLDFTVSRLLHTRITKYPTEQFHILITALHGYDEAKLRGRKLGVGSTQDMFLQLRISTLFRWIVEMRTNFRTIPDNEILTVVENELLHNLETYYFLYDILRIPVRINEKMIRQRFVDIESSQPLLIKFYRYIAKNLKSKIEQLRPEQEYTIPTGWMRHAVCVSFRRISQTHISIRIDNPSVHNPPNVHETDRFHRIKPKVLGQLHVNDLDNNLSYFILLIDSVKRDLTPDEGISLIYDYNKQIQHLDRRQIENVPHFDEQAAANCFVKCFEPGFRIRFGATRQKLCERLILLEKNNAVLLVRLCEQEHQCFVTDRFAPFTKIGDVNRLPIVENARLQDQLKRSYQQHYRYLSSVMPIESLNLMTEKFVPLQLEKENTLIKLKHLFIEPRVLVLGEAGCGKTTLCQYVTHSWAQGTLWRNQFEWLFYINMRNLNSKLYPQRYNNYSLIDIIERECFQGYTLVDLDKLKLEYQLARSSNILWILDGCDERTIPDYLHSIEQQLLAKQHLLLTSRPYGTNDFQYDVRVHVKGFTNEDIEEYIYKYFSTLLRTRASECWSFVRYSEQLRQTARIPACLELICSLWDSGKSNLDVGIMMGDLYEKMCEYLLRRYLLKFHGQCTSALAESDVYQHPNAMAFTYLEYLAFEATKLHRFAVSGHHIASVTGPLFLSLLQIGLLKPKTRDPPSLLVEKVYYFIHRSFQEYLCARYMIRALTSACSKEQEREVVKFITYEKYNRRVRDTFRLFFELHRSSLCTDRFWSAVDSEPRDLVGLRHCSCIIQWFPYGSCVFAFEDEQKINKRTMDTIVTWISKKDRLPHDYGNTYLFEWFVDVIDAQHWLRAWKEDLLIEDSSKRRYFLPDLWSEKSIGVMKGIYDNILKNLHALYRLIKKGPTTVDLKCLHIDSDLFTLHTVDDQIETPEFLKAAQEKAKRHEPITTLPEFQVLLQNYSSYAKLNCRERTLGMETWSLNIAPSALTNISNETLELLSRLSQQNTLFFRDFHLPVTSFLELYSKQGDSNSDVLCSLIVSITLSSSCLLTAPPEQKNSIRVHENETSVDIELDERRRSTLIFAFDQVRDTYGYSSFFAEDN</sequence>
<dbReference type="PANTHER" id="PTHR46844:SF1">
    <property type="entry name" value="SLR5058 PROTEIN"/>
    <property type="match status" value="1"/>
</dbReference>
<accession>A0A814SQM1</accession>
<keyword evidence="6" id="KW-1185">Reference proteome</keyword>
<dbReference type="Proteomes" id="UP000663829">
    <property type="component" value="Unassembled WGS sequence"/>
</dbReference>
<organism evidence="3 6">
    <name type="scientific">Didymodactylos carnosus</name>
    <dbReference type="NCBI Taxonomy" id="1234261"/>
    <lineage>
        <taxon>Eukaryota</taxon>
        <taxon>Metazoa</taxon>
        <taxon>Spiralia</taxon>
        <taxon>Gnathifera</taxon>
        <taxon>Rotifera</taxon>
        <taxon>Eurotatoria</taxon>
        <taxon>Bdelloidea</taxon>
        <taxon>Philodinida</taxon>
        <taxon>Philodinidae</taxon>
        <taxon>Didymodactylos</taxon>
    </lineage>
</organism>
<name>A0A814SQM1_9BILA</name>
<evidence type="ECO:0000313" key="3">
    <source>
        <dbReference type="EMBL" id="CAF1147897.1"/>
    </source>
</evidence>
<evidence type="ECO:0000313" key="4">
    <source>
        <dbReference type="EMBL" id="CAF3856071.1"/>
    </source>
</evidence>
<protein>
    <recommendedName>
        <fullName evidence="1">NACHT domain-containing protein</fullName>
    </recommendedName>
</protein>
<evidence type="ECO:0000313" key="5">
    <source>
        <dbReference type="EMBL" id="CAF3911483.1"/>
    </source>
</evidence>
<dbReference type="Gene3D" id="3.40.50.300">
    <property type="entry name" value="P-loop containing nucleotide triphosphate hydrolases"/>
    <property type="match status" value="1"/>
</dbReference>
<evidence type="ECO:0000313" key="6">
    <source>
        <dbReference type="Proteomes" id="UP000663829"/>
    </source>
</evidence>
<dbReference type="PANTHER" id="PTHR46844">
    <property type="entry name" value="SLR5058 PROTEIN"/>
    <property type="match status" value="1"/>
</dbReference>
<dbReference type="Pfam" id="PF05729">
    <property type="entry name" value="NACHT"/>
    <property type="match status" value="1"/>
</dbReference>
<feature type="domain" description="NACHT" evidence="1">
    <location>
        <begin position="458"/>
        <end position="557"/>
    </location>
</feature>
<gene>
    <name evidence="3" type="ORF">GPM918_LOCUS21026</name>
    <name evidence="2" type="ORF">OVA965_LOCUS18984</name>
    <name evidence="5" type="ORF">SRO942_LOCUS21023</name>
    <name evidence="4" type="ORF">TMI583_LOCUS18998</name>
</gene>
<reference evidence="3" key="1">
    <citation type="submission" date="2021-02" db="EMBL/GenBank/DDBJ databases">
        <authorList>
            <person name="Nowell W R."/>
        </authorList>
    </citation>
    <scope>NUCLEOTIDE SEQUENCE</scope>
</reference>
<dbReference type="SUPFAM" id="SSF52540">
    <property type="entry name" value="P-loop containing nucleoside triphosphate hydrolases"/>
    <property type="match status" value="1"/>
</dbReference>
<dbReference type="Proteomes" id="UP000677228">
    <property type="component" value="Unassembled WGS sequence"/>
</dbReference>
<evidence type="ECO:0000259" key="1">
    <source>
        <dbReference type="PROSITE" id="PS50837"/>
    </source>
</evidence>